<dbReference type="AlphaFoldDB" id="A0A370QED3"/>
<comment type="caution">
    <text evidence="1">The sequence shown here is derived from an EMBL/GenBank/DDBJ whole genome shotgun (WGS) entry which is preliminary data.</text>
</comment>
<keyword evidence="2" id="KW-1185">Reference proteome</keyword>
<organism evidence="1 2">
    <name type="scientific">Enterobacillus tribolii</name>
    <dbReference type="NCBI Taxonomy" id="1487935"/>
    <lineage>
        <taxon>Bacteria</taxon>
        <taxon>Pseudomonadati</taxon>
        <taxon>Pseudomonadota</taxon>
        <taxon>Gammaproteobacteria</taxon>
        <taxon>Enterobacterales</taxon>
        <taxon>Hafniaceae</taxon>
        <taxon>Enterobacillus</taxon>
    </lineage>
</organism>
<evidence type="ECO:0000313" key="1">
    <source>
        <dbReference type="EMBL" id="RDK86726.1"/>
    </source>
</evidence>
<protein>
    <submittedName>
        <fullName evidence="1">Uncharacterized protein</fullName>
    </submittedName>
</protein>
<dbReference type="EMBL" id="QRAP01000011">
    <property type="protein sequence ID" value="RDK86726.1"/>
    <property type="molecule type" value="Genomic_DNA"/>
</dbReference>
<accession>A0A370QED3</accession>
<sequence>MRLPRLRVLNPMAQRSLTIYQTICVGTHKTLYPCPLDIKQIKSLEE</sequence>
<proteinExistence type="predicted"/>
<reference evidence="1 2" key="1">
    <citation type="submission" date="2018-07" db="EMBL/GenBank/DDBJ databases">
        <title>Genomic Encyclopedia of Type Strains, Phase IV (KMG-IV): sequencing the most valuable type-strain genomes for metagenomic binning, comparative biology and taxonomic classification.</title>
        <authorList>
            <person name="Goeker M."/>
        </authorList>
    </citation>
    <scope>NUCLEOTIDE SEQUENCE [LARGE SCALE GENOMIC DNA]</scope>
    <source>
        <strain evidence="1 2">DSM 103736</strain>
    </source>
</reference>
<gene>
    <name evidence="1" type="ORF">C8D90_111112</name>
</gene>
<dbReference type="Proteomes" id="UP000254848">
    <property type="component" value="Unassembled WGS sequence"/>
</dbReference>
<evidence type="ECO:0000313" key="2">
    <source>
        <dbReference type="Proteomes" id="UP000254848"/>
    </source>
</evidence>
<name>A0A370QED3_9GAMM</name>